<dbReference type="PRINTS" id="PR00125">
    <property type="entry name" value="ATPASEDELTA"/>
</dbReference>
<dbReference type="InterPro" id="IPR000711">
    <property type="entry name" value="ATPase_OSCP/dsu"/>
</dbReference>
<dbReference type="GO" id="GO:0046933">
    <property type="term" value="F:proton-transporting ATP synthase activity, rotational mechanism"/>
    <property type="evidence" value="ECO:0007669"/>
    <property type="project" value="UniProtKB-UniRule"/>
</dbReference>
<dbReference type="Pfam" id="PF00213">
    <property type="entry name" value="OSCP"/>
    <property type="match status" value="1"/>
</dbReference>
<evidence type="ECO:0000256" key="2">
    <source>
        <dbReference type="ARBA" id="ARBA00007046"/>
    </source>
</evidence>
<evidence type="ECO:0000256" key="3">
    <source>
        <dbReference type="ARBA" id="ARBA00022448"/>
    </source>
</evidence>
<dbReference type="HAMAP" id="MF_01416">
    <property type="entry name" value="ATP_synth_delta_bact"/>
    <property type="match status" value="1"/>
</dbReference>
<gene>
    <name evidence="9 10" type="primary">atpD</name>
</gene>
<dbReference type="InterPro" id="IPR026015">
    <property type="entry name" value="ATP_synth_OSCP/delta_N_sf"/>
</dbReference>
<keyword evidence="5 9" id="KW-0406">Ion transport</keyword>
<dbReference type="GO" id="GO:0009535">
    <property type="term" value="C:chloroplast thylakoid membrane"/>
    <property type="evidence" value="ECO:0007669"/>
    <property type="project" value="UniProtKB-SubCell"/>
</dbReference>
<comment type="subcellular location">
    <subcellularLocation>
        <location evidence="1">Membrane</location>
    </subcellularLocation>
    <subcellularLocation>
        <location evidence="9">Plastid</location>
        <location evidence="9">Chloroplast thylakoid membrane</location>
        <topology evidence="9">Peripheral membrane protein</topology>
    </subcellularLocation>
</comment>
<evidence type="ECO:0000256" key="9">
    <source>
        <dbReference type="HAMAP-Rule" id="MF_01416"/>
    </source>
</evidence>
<organism evidence="10">
    <name type="scientific">Didymosphenia geminata</name>
    <name type="common">rock snot</name>
    <dbReference type="NCBI Taxonomy" id="1115533"/>
    <lineage>
        <taxon>Eukaryota</taxon>
        <taxon>Sar</taxon>
        <taxon>Stramenopiles</taxon>
        <taxon>Ochrophyta</taxon>
        <taxon>Bacillariophyta</taxon>
        <taxon>Bacillariophyceae</taxon>
        <taxon>Bacillariophycidae</taxon>
        <taxon>Cymbellales</taxon>
        <taxon>Gomphonemataceae</taxon>
        <taxon>Didymosphenia</taxon>
    </lineage>
</organism>
<evidence type="ECO:0000256" key="1">
    <source>
        <dbReference type="ARBA" id="ARBA00004370"/>
    </source>
</evidence>
<evidence type="ECO:0000256" key="6">
    <source>
        <dbReference type="ARBA" id="ARBA00023078"/>
    </source>
</evidence>
<evidence type="ECO:0000256" key="8">
    <source>
        <dbReference type="ARBA" id="ARBA00023310"/>
    </source>
</evidence>
<accession>A0A023HBS7</accession>
<proteinExistence type="inferred from homology"/>
<comment type="subunit">
    <text evidence="9">F-type ATPases have 2 components, F(1) - the catalytic core - and F(0) - the membrane proton channel. F(1) has five subunits: alpha(3), beta(3), gamma(1), delta(1), epsilon(1). CF(0) has four main subunits: a(1), b(1), b'(1) and c(10-14). The alpha and beta chains form an alternating ring which encloses part of the gamma chain. F(1) is attached to F(0) by a central stalk formed by the gamma and epsilon chains, while a peripheral stalk is formed by the delta, b and b' chains.</text>
</comment>
<keyword evidence="3 9" id="KW-0813">Transport</keyword>
<evidence type="ECO:0000256" key="4">
    <source>
        <dbReference type="ARBA" id="ARBA00022781"/>
    </source>
</evidence>
<evidence type="ECO:0000256" key="5">
    <source>
        <dbReference type="ARBA" id="ARBA00023065"/>
    </source>
</evidence>
<keyword evidence="8 9" id="KW-0066">ATP synthesis</keyword>
<name>A0A023HBS7_9STRA</name>
<geneLocation type="chloroplast" evidence="10"/>
<keyword evidence="10" id="KW-0150">Chloroplast</keyword>
<dbReference type="AlphaFoldDB" id="A0A023HBS7"/>
<comment type="similarity">
    <text evidence="2 9">Belongs to the ATPase delta chain family.</text>
</comment>
<keyword evidence="6 9" id="KW-0793">Thylakoid</keyword>
<keyword evidence="4 9" id="KW-0375">Hydrogen ion transport</keyword>
<keyword evidence="7 9" id="KW-0472">Membrane</keyword>
<sequence>MSKNKNPLALRIAAPYARALFDFSVEKNIMHQITADFQNLEVFLDESSELLDYLSNPIVTTAAKTEVLTKILKPQINAETFKFLMILVERGRINVLKSVIANYLELVYETASIKTIEVATAYPFANLQKNTLIQKLKELTNAREIRLVITVDSSLIGGFLIKTDSKVIDFTIKNQLQKLAKHLDTVLEI</sequence>
<keyword evidence="10" id="KW-0934">Plastid</keyword>
<dbReference type="GeneID" id="19740240"/>
<dbReference type="PANTHER" id="PTHR11910">
    <property type="entry name" value="ATP SYNTHASE DELTA CHAIN"/>
    <property type="match status" value="1"/>
</dbReference>
<dbReference type="SUPFAM" id="SSF47928">
    <property type="entry name" value="N-terminal domain of the delta subunit of the F1F0-ATP synthase"/>
    <property type="match status" value="1"/>
</dbReference>
<comment type="function">
    <text evidence="9">This protein is part of the stalk that links CF(0) to CF(1). It either transmits conformational changes from CF(0) to CF(1) or is implicated in proton conduction.</text>
</comment>
<dbReference type="EMBL" id="KC509523">
    <property type="protein sequence ID" value="AGH28753.1"/>
    <property type="molecule type" value="Genomic_DNA"/>
</dbReference>
<evidence type="ECO:0000313" key="10">
    <source>
        <dbReference type="EMBL" id="AGH28753.1"/>
    </source>
</evidence>
<dbReference type="Gene3D" id="1.10.520.20">
    <property type="entry name" value="N-terminal domain of the delta subunit of the F1F0-ATP synthase"/>
    <property type="match status" value="1"/>
</dbReference>
<evidence type="ECO:0000256" key="7">
    <source>
        <dbReference type="ARBA" id="ARBA00023136"/>
    </source>
</evidence>
<comment type="function">
    <text evidence="9">F(1)F(0) ATP synthase produces ATP from ADP in the presence of a proton or sodium gradient. F-type ATPases consist of two structural domains, F(1) containing the extramembraneous catalytic core and F(0) containing the membrane proton channel, linked together by a central stalk and a peripheral stalk. During catalysis, ATP synthesis in the catalytic domain of F(1) is coupled via a rotary mechanism of the central stalk subunits to proton translocation.</text>
</comment>
<dbReference type="GO" id="GO:0045259">
    <property type="term" value="C:proton-transporting ATP synthase complex"/>
    <property type="evidence" value="ECO:0007669"/>
    <property type="project" value="UniProtKB-KW"/>
</dbReference>
<protein>
    <recommendedName>
        <fullName evidence="9">ATP synthase subunit delta, chloroplastic</fullName>
    </recommendedName>
    <alternativeName>
        <fullName evidence="9">ATP synthase F(1) sector subunit delta</fullName>
    </alternativeName>
    <alternativeName>
        <fullName evidence="9">F-type ATPase subunit delta</fullName>
    </alternativeName>
</protein>
<reference evidence="10" key="1">
    <citation type="journal article" date="2014" name="Genome Biol. Evol.">
        <title>Serial gene losses and foreign DNA underlie size and sequence variation in the plastid genomes of diatoms.</title>
        <authorList>
            <person name="Ruck E.C."/>
            <person name="Nakov T."/>
            <person name="Jansen R.K."/>
            <person name="Theriot E.C."/>
            <person name="Alverson A.J."/>
        </authorList>
    </citation>
    <scope>NUCLEOTIDE SEQUENCE</scope>
    <source>
        <strain evidence="10">BCC011</strain>
    </source>
</reference>
<dbReference type="NCBIfam" id="TIGR01145">
    <property type="entry name" value="ATP_synt_delta"/>
    <property type="match status" value="1"/>
</dbReference>
<keyword evidence="9" id="KW-0139">CF(1)</keyword>
<dbReference type="RefSeq" id="YP_009029222.1">
    <property type="nucleotide sequence ID" value="NC_024083.1"/>
</dbReference>